<proteinExistence type="predicted"/>
<name>A0A368RYM7_SETIT</name>
<evidence type="ECO:0000313" key="2">
    <source>
        <dbReference type="EMBL" id="RCV35292.1"/>
    </source>
</evidence>
<feature type="compositionally biased region" description="Polar residues" evidence="1">
    <location>
        <begin position="98"/>
        <end position="108"/>
    </location>
</feature>
<evidence type="ECO:0000256" key="1">
    <source>
        <dbReference type="SAM" id="MobiDB-lite"/>
    </source>
</evidence>
<reference evidence="2" key="1">
    <citation type="journal article" date="2012" name="Nat. Biotechnol.">
        <title>Reference genome sequence of the model plant Setaria.</title>
        <authorList>
            <person name="Bennetzen J.L."/>
            <person name="Schmutz J."/>
            <person name="Wang H."/>
            <person name="Percifield R."/>
            <person name="Hawkins J."/>
            <person name="Pontaroli A.C."/>
            <person name="Estep M."/>
            <person name="Feng L."/>
            <person name="Vaughn J.N."/>
            <person name="Grimwood J."/>
            <person name="Jenkins J."/>
            <person name="Barry K."/>
            <person name="Lindquist E."/>
            <person name="Hellsten U."/>
            <person name="Deshpande S."/>
            <person name="Wang X."/>
            <person name="Wu X."/>
            <person name="Mitros T."/>
            <person name="Triplett J."/>
            <person name="Yang X."/>
            <person name="Ye C.Y."/>
            <person name="Mauro-Herrera M."/>
            <person name="Wang L."/>
            <person name="Li P."/>
            <person name="Sharma M."/>
            <person name="Sharma R."/>
            <person name="Ronald P.C."/>
            <person name="Panaud O."/>
            <person name="Kellogg E.A."/>
            <person name="Brutnell T.P."/>
            <person name="Doust A.N."/>
            <person name="Tuskan G.A."/>
            <person name="Rokhsar D."/>
            <person name="Devos K.M."/>
        </authorList>
    </citation>
    <scope>NUCLEOTIDE SEQUENCE [LARGE SCALE GENOMIC DNA]</scope>
    <source>
        <strain evidence="2">Yugu1</strain>
    </source>
</reference>
<accession>A0A368RYM7</accession>
<dbReference type="EMBL" id="CM003534">
    <property type="protein sequence ID" value="RCV35292.1"/>
    <property type="molecule type" value="Genomic_DNA"/>
</dbReference>
<reference evidence="2" key="2">
    <citation type="submission" date="2015-07" db="EMBL/GenBank/DDBJ databases">
        <authorList>
            <person name="Noorani M."/>
        </authorList>
    </citation>
    <scope>NUCLEOTIDE SEQUENCE</scope>
    <source>
        <strain evidence="2">Yugu1</strain>
    </source>
</reference>
<feature type="region of interest" description="Disordered" evidence="1">
    <location>
        <begin position="21"/>
        <end position="108"/>
    </location>
</feature>
<gene>
    <name evidence="2" type="ORF">SETIT_7G229100v2</name>
</gene>
<dbReference type="AlphaFoldDB" id="A0A368RYM7"/>
<protein>
    <submittedName>
        <fullName evidence="2">Uncharacterized protein</fullName>
    </submittedName>
</protein>
<organism evidence="2">
    <name type="scientific">Setaria italica</name>
    <name type="common">Foxtail millet</name>
    <name type="synonym">Panicum italicum</name>
    <dbReference type="NCBI Taxonomy" id="4555"/>
    <lineage>
        <taxon>Eukaryota</taxon>
        <taxon>Viridiplantae</taxon>
        <taxon>Streptophyta</taxon>
        <taxon>Embryophyta</taxon>
        <taxon>Tracheophyta</taxon>
        <taxon>Spermatophyta</taxon>
        <taxon>Magnoliopsida</taxon>
        <taxon>Liliopsida</taxon>
        <taxon>Poales</taxon>
        <taxon>Poaceae</taxon>
        <taxon>PACMAD clade</taxon>
        <taxon>Panicoideae</taxon>
        <taxon>Panicodae</taxon>
        <taxon>Paniceae</taxon>
        <taxon>Cenchrinae</taxon>
        <taxon>Setaria</taxon>
    </lineage>
</organism>
<sequence>MDLLSSLFLSPFLVKLEHAAGRRDCGSGKRRNQSRQRPPAARVFGWSEPAGSEGTGTRRRPDVRGRGGARKGAQQGIDGSSYQKRGDSQIPDSLPMNPLSQIGTAATV</sequence>